<name>A0A8K0CR17_IGNLU</name>
<comment type="caution">
    <text evidence="2">The sequence shown here is derived from an EMBL/GenBank/DDBJ whole genome shotgun (WGS) entry which is preliminary data.</text>
</comment>
<keyword evidence="3" id="KW-1185">Reference proteome</keyword>
<dbReference type="AlphaFoldDB" id="A0A8K0CR17"/>
<feature type="domain" description="Reverse transcriptase Ty1/copia-type" evidence="1">
    <location>
        <begin position="376"/>
        <end position="542"/>
    </location>
</feature>
<proteinExistence type="predicted"/>
<dbReference type="Proteomes" id="UP000801492">
    <property type="component" value="Unassembled WGS sequence"/>
</dbReference>
<evidence type="ECO:0000259" key="1">
    <source>
        <dbReference type="Pfam" id="PF07727"/>
    </source>
</evidence>
<organism evidence="2 3">
    <name type="scientific">Ignelater luminosus</name>
    <name type="common">Cucubano</name>
    <name type="synonym">Pyrophorus luminosus</name>
    <dbReference type="NCBI Taxonomy" id="2038154"/>
    <lineage>
        <taxon>Eukaryota</taxon>
        <taxon>Metazoa</taxon>
        <taxon>Ecdysozoa</taxon>
        <taxon>Arthropoda</taxon>
        <taxon>Hexapoda</taxon>
        <taxon>Insecta</taxon>
        <taxon>Pterygota</taxon>
        <taxon>Neoptera</taxon>
        <taxon>Endopterygota</taxon>
        <taxon>Coleoptera</taxon>
        <taxon>Polyphaga</taxon>
        <taxon>Elateriformia</taxon>
        <taxon>Elateroidea</taxon>
        <taxon>Elateridae</taxon>
        <taxon>Agrypninae</taxon>
        <taxon>Pyrophorini</taxon>
        <taxon>Ignelater</taxon>
    </lineage>
</organism>
<accession>A0A8K0CR17</accession>
<dbReference type="Pfam" id="PF07727">
    <property type="entry name" value="RVT_2"/>
    <property type="match status" value="1"/>
</dbReference>
<dbReference type="CDD" id="cd09272">
    <property type="entry name" value="RNase_HI_RT_Ty1"/>
    <property type="match status" value="1"/>
</dbReference>
<dbReference type="GO" id="GO:0071897">
    <property type="term" value="P:DNA biosynthetic process"/>
    <property type="evidence" value="ECO:0007669"/>
    <property type="project" value="UniProtKB-ARBA"/>
</dbReference>
<dbReference type="PANTHER" id="PTHR11439">
    <property type="entry name" value="GAG-POL-RELATED RETROTRANSPOSON"/>
    <property type="match status" value="1"/>
</dbReference>
<reference evidence="2" key="1">
    <citation type="submission" date="2019-08" db="EMBL/GenBank/DDBJ databases">
        <title>The genome of the North American firefly Photinus pyralis.</title>
        <authorList>
            <consortium name="Photinus pyralis genome working group"/>
            <person name="Fallon T.R."/>
            <person name="Sander Lower S.E."/>
            <person name="Weng J.-K."/>
        </authorList>
    </citation>
    <scope>NUCLEOTIDE SEQUENCE</scope>
    <source>
        <strain evidence="2">TRF0915ILg1</strain>
        <tissue evidence="2">Whole body</tissue>
    </source>
</reference>
<dbReference type="Pfam" id="PF14223">
    <property type="entry name" value="Retrotran_gag_2"/>
    <property type="match status" value="1"/>
</dbReference>
<dbReference type="InterPro" id="IPR013103">
    <property type="entry name" value="RVT_2"/>
</dbReference>
<protein>
    <recommendedName>
        <fullName evidence="1">Reverse transcriptase Ty1/copia-type domain-containing protein</fullName>
    </recommendedName>
</protein>
<evidence type="ECO:0000313" key="3">
    <source>
        <dbReference type="Proteomes" id="UP000801492"/>
    </source>
</evidence>
<dbReference type="SUPFAM" id="SSF56672">
    <property type="entry name" value="DNA/RNA polymerases"/>
    <property type="match status" value="1"/>
</dbReference>
<dbReference type="EMBL" id="VTPC01071294">
    <property type="protein sequence ID" value="KAF2889053.1"/>
    <property type="molecule type" value="Genomic_DNA"/>
</dbReference>
<gene>
    <name evidence="2" type="ORF">ILUMI_17120</name>
</gene>
<dbReference type="InterPro" id="IPR043502">
    <property type="entry name" value="DNA/RNA_pol_sf"/>
</dbReference>
<sequence length="670" mass="79617">MMTEEEKYRIPLFDGTNFSNWKFRMEVLLEEMDLAQFLEGPYTDMVKFDEKKKGETAEEKTEREKKLVQLEKKKCKSQIIRRMGDSHLEYAKDKENSYELWSSLCNVLECKRIARQLLIRKSLLTIKFESTNDTLGNYFLEFDKSITDLRSTGATLEETDIVRHLLLTMPNEYEGVTTALQTLSKEDLTFNFVKNRLLEEELKRRSNGVTKKKVILLIRWPFHQREIFRKKVGKTRTRMEITSEKWLNNKEIQEKHNEEVEENQETEERIFENTELSKMCVRNREDKVEEDIESRREYEIELRLKDEVKSSKKDEVVTFRKSEREKQKPTYLNDYAVLAESFVNNVPTCYEETETRQDKQEWFQVVQEEIESPKENDIWELIKLPPGKKFLDSKWVFKIKEDKNGNVERYKVRLVIKSCAQRKGYDYEETYAPVARLTTLRTLIFVIKEKDLYACQTDVKNAFLHGKIKKEIYIKIQSGFVCQDKNLMCKLKKALYGLKQAPRAWNETFDEFAKHLGFEQSEADKCLYAAKFGKVKLHLLLYQTHQTEQLWKGLKKILRYIEGSLDLGLWFKKGKKESLLCYARADLGSEYDRKSTIALSSTESEYITLAMAVPDLLWLKKLLEDFGVSLSIPLKVFENNQSCSHLLHKWKHRRHKHVDVKRKRQVYLYK</sequence>
<dbReference type="OrthoDB" id="6780107at2759"/>
<dbReference type="PANTHER" id="PTHR11439:SF483">
    <property type="entry name" value="PEPTIDE SYNTHASE GLIP-LIKE, PUTATIVE (AFU_ORTHOLOGUE AFUA_3G12920)-RELATED"/>
    <property type="match status" value="1"/>
</dbReference>
<evidence type="ECO:0000313" key="2">
    <source>
        <dbReference type="EMBL" id="KAF2889053.1"/>
    </source>
</evidence>